<dbReference type="GO" id="GO:0010468">
    <property type="term" value="P:regulation of gene expression"/>
    <property type="evidence" value="ECO:0007669"/>
    <property type="project" value="TreeGrafter"/>
</dbReference>
<comment type="caution">
    <text evidence="9">The sequence shown here is derived from an EMBL/GenBank/DDBJ whole genome shotgun (WGS) entry which is preliminary data.</text>
</comment>
<evidence type="ECO:0000256" key="2">
    <source>
        <dbReference type="ARBA" id="ARBA00022664"/>
    </source>
</evidence>
<dbReference type="PANTHER" id="PTHR48033">
    <property type="entry name" value="RNA-BINDING (RRM/RBD/RNP MOTIFS) FAMILY PROTEIN"/>
    <property type="match status" value="1"/>
</dbReference>
<dbReference type="SUPFAM" id="SSF54928">
    <property type="entry name" value="RNA-binding domain, RBD"/>
    <property type="match status" value="2"/>
</dbReference>
<proteinExistence type="predicted"/>
<dbReference type="PANTHER" id="PTHR48033:SF9">
    <property type="entry name" value="TAR DNA-BINDING PROTEIN 43"/>
    <property type="match status" value="1"/>
</dbReference>
<feature type="region of interest" description="Disordered" evidence="8">
    <location>
        <begin position="266"/>
        <end position="291"/>
    </location>
</feature>
<evidence type="ECO:0000256" key="5">
    <source>
        <dbReference type="ARBA" id="ARBA00023163"/>
    </source>
</evidence>
<dbReference type="AlphaFoldDB" id="A0A6S7H2N1"/>
<evidence type="ECO:0000256" key="4">
    <source>
        <dbReference type="ARBA" id="ARBA00023015"/>
    </source>
</evidence>
<dbReference type="InterPro" id="IPR041105">
    <property type="entry name" value="TDP-43_N"/>
</dbReference>
<gene>
    <name evidence="9" type="ORF">PACLA_8A070219</name>
</gene>
<dbReference type="GO" id="GO:0000785">
    <property type="term" value="C:chromatin"/>
    <property type="evidence" value="ECO:0007669"/>
    <property type="project" value="TreeGrafter"/>
</dbReference>
<reference evidence="9" key="1">
    <citation type="submission" date="2020-04" db="EMBL/GenBank/DDBJ databases">
        <authorList>
            <person name="Alioto T."/>
            <person name="Alioto T."/>
            <person name="Gomez Garrido J."/>
        </authorList>
    </citation>
    <scope>NUCLEOTIDE SEQUENCE</scope>
    <source>
        <strain evidence="9">A484AB</strain>
    </source>
</reference>
<dbReference type="Pfam" id="PF18694">
    <property type="entry name" value="TDP-43_N"/>
    <property type="match status" value="1"/>
</dbReference>
<keyword evidence="3" id="KW-0677">Repeat</keyword>
<dbReference type="CDD" id="cd19609">
    <property type="entry name" value="NTD_TDP-43"/>
    <property type="match status" value="1"/>
</dbReference>
<evidence type="ECO:0000313" key="9">
    <source>
        <dbReference type="EMBL" id="CAB3998235.1"/>
    </source>
</evidence>
<dbReference type="PROSITE" id="PS50102">
    <property type="entry name" value="RRM"/>
    <property type="match status" value="2"/>
</dbReference>
<evidence type="ECO:0000313" key="10">
    <source>
        <dbReference type="Proteomes" id="UP001152795"/>
    </source>
</evidence>
<keyword evidence="10" id="KW-1185">Reference proteome</keyword>
<dbReference type="Pfam" id="PF00076">
    <property type="entry name" value="RRM_1"/>
    <property type="match status" value="2"/>
</dbReference>
<dbReference type="GO" id="GO:0008380">
    <property type="term" value="P:RNA splicing"/>
    <property type="evidence" value="ECO:0007669"/>
    <property type="project" value="UniProtKB-KW"/>
</dbReference>
<dbReference type="InterPro" id="IPR035979">
    <property type="entry name" value="RBD_domain_sf"/>
</dbReference>
<dbReference type="OrthoDB" id="2020831at2759"/>
<evidence type="ECO:0000256" key="1">
    <source>
        <dbReference type="ARBA" id="ARBA00004123"/>
    </source>
</evidence>
<keyword evidence="2" id="KW-0507">mRNA processing</keyword>
<dbReference type="InterPro" id="IPR012677">
    <property type="entry name" value="Nucleotide-bd_a/b_plait_sf"/>
</dbReference>
<dbReference type="GO" id="GO:0003677">
    <property type="term" value="F:DNA binding"/>
    <property type="evidence" value="ECO:0007669"/>
    <property type="project" value="UniProtKB-KW"/>
</dbReference>
<feature type="compositionally biased region" description="Low complexity" evidence="8">
    <location>
        <begin position="361"/>
        <end position="370"/>
    </location>
</feature>
<keyword evidence="6" id="KW-0508">mRNA splicing</keyword>
<evidence type="ECO:0000256" key="6">
    <source>
        <dbReference type="ARBA" id="ARBA00023187"/>
    </source>
</evidence>
<feature type="region of interest" description="Disordered" evidence="8">
    <location>
        <begin position="356"/>
        <end position="393"/>
    </location>
</feature>
<keyword evidence="7" id="KW-0539">Nucleus</keyword>
<sequence length="393" mass="43362">MCDYIRVAEDEHVPEDVIELPSDEDGTILLSTIQAQFPGSTGLRFRNEETQTWRGVRLADGVLYPPVSGWGNVLYIVVSNKPVDSSSKRKYEESPTGREPHTKIMKNYQMETDEELLSDMIILGLSWKAKDEDVHDYFSRFGELDYYEVKRNIQTGQSRGFAFIRFKDSEVAKTVLSRSHTILDRRVDIRLSKGKDDSPRKIFIGRLPSNCTSSDVRNYFEKYGTLSDVYLPQPYRQFGFVTFASCEAARNVLSRVHMINGARINCTPAEPKSQSKSRTSRPHESPATPREMRGFWAGNMVPYGSFPDRSGSSSLANQMNAMWNMAALAQGMAAGMAGGMGGSMGSPMNMSGMSSPGGGIPSSHMVSSMNGGNGMGISHTGSSGMDGGSSERW</sequence>
<accession>A0A6S7H2N1</accession>
<keyword evidence="5" id="KW-0804">Transcription</keyword>
<dbReference type="Gene3D" id="3.30.70.330">
    <property type="match status" value="2"/>
</dbReference>
<dbReference type="GO" id="GO:0006397">
    <property type="term" value="P:mRNA processing"/>
    <property type="evidence" value="ECO:0007669"/>
    <property type="project" value="UniProtKB-KW"/>
</dbReference>
<keyword evidence="9" id="KW-0238">DNA-binding</keyword>
<protein>
    <submittedName>
        <fullName evidence="9">TAR DNA-binding 43</fullName>
    </submittedName>
</protein>
<dbReference type="GO" id="GO:0003723">
    <property type="term" value="F:RNA binding"/>
    <property type="evidence" value="ECO:0007669"/>
    <property type="project" value="UniProtKB-UniRule"/>
</dbReference>
<evidence type="ECO:0000256" key="8">
    <source>
        <dbReference type="SAM" id="MobiDB-lite"/>
    </source>
</evidence>
<comment type="subcellular location">
    <subcellularLocation>
        <location evidence="1">Nucleus</location>
    </subcellularLocation>
</comment>
<evidence type="ECO:0000256" key="7">
    <source>
        <dbReference type="ARBA" id="ARBA00023242"/>
    </source>
</evidence>
<dbReference type="EMBL" id="CACRXK020003306">
    <property type="protein sequence ID" value="CAB3998235.1"/>
    <property type="molecule type" value="Genomic_DNA"/>
</dbReference>
<evidence type="ECO:0000256" key="3">
    <source>
        <dbReference type="ARBA" id="ARBA00022737"/>
    </source>
</evidence>
<dbReference type="SMART" id="SM00360">
    <property type="entry name" value="RRM"/>
    <property type="match status" value="2"/>
</dbReference>
<name>A0A6S7H2N1_PARCT</name>
<dbReference type="Proteomes" id="UP001152795">
    <property type="component" value="Unassembled WGS sequence"/>
</dbReference>
<organism evidence="9 10">
    <name type="scientific">Paramuricea clavata</name>
    <name type="common">Red gorgonian</name>
    <name type="synonym">Violescent sea-whip</name>
    <dbReference type="NCBI Taxonomy" id="317549"/>
    <lineage>
        <taxon>Eukaryota</taxon>
        <taxon>Metazoa</taxon>
        <taxon>Cnidaria</taxon>
        <taxon>Anthozoa</taxon>
        <taxon>Octocorallia</taxon>
        <taxon>Malacalcyonacea</taxon>
        <taxon>Plexauridae</taxon>
        <taxon>Paramuricea</taxon>
    </lineage>
</organism>
<dbReference type="GO" id="GO:0005654">
    <property type="term" value="C:nucleoplasm"/>
    <property type="evidence" value="ECO:0007669"/>
    <property type="project" value="TreeGrafter"/>
</dbReference>
<dbReference type="InterPro" id="IPR000504">
    <property type="entry name" value="RRM_dom"/>
</dbReference>
<keyword evidence="4" id="KW-0805">Transcription regulation</keyword>